<evidence type="ECO:0000313" key="2">
    <source>
        <dbReference type="EMBL" id="MFJ1268917.1"/>
    </source>
</evidence>
<evidence type="ECO:0000256" key="1">
    <source>
        <dbReference type="SAM" id="MobiDB-lite"/>
    </source>
</evidence>
<evidence type="ECO:0000313" key="3">
    <source>
        <dbReference type="Proteomes" id="UP001615550"/>
    </source>
</evidence>
<reference evidence="2 3" key="1">
    <citation type="submission" date="2024-08" db="EMBL/GenBank/DDBJ databases">
        <title>Draft Genome Sequence of Legionella lytica strain DSB2004, Isolated From a Fire Sprinkler System.</title>
        <authorList>
            <person name="Everhart A.D."/>
            <person name="Kidane D.T."/>
            <person name="Farone A.L."/>
            <person name="Farone M.B."/>
        </authorList>
    </citation>
    <scope>NUCLEOTIDE SEQUENCE [LARGE SCALE GENOMIC DNA]</scope>
    <source>
        <strain evidence="2 3">DSB2004</strain>
    </source>
</reference>
<protein>
    <recommendedName>
        <fullName evidence="4">Coiled-coil protein</fullName>
    </recommendedName>
</protein>
<organism evidence="2 3">
    <name type="scientific">Legionella lytica</name>
    <dbReference type="NCBI Taxonomy" id="96232"/>
    <lineage>
        <taxon>Bacteria</taxon>
        <taxon>Pseudomonadati</taxon>
        <taxon>Pseudomonadota</taxon>
        <taxon>Gammaproteobacteria</taxon>
        <taxon>Legionellales</taxon>
        <taxon>Legionellaceae</taxon>
        <taxon>Legionella</taxon>
    </lineage>
</organism>
<gene>
    <name evidence="2" type="ORF">ACD661_10145</name>
</gene>
<comment type="caution">
    <text evidence="2">The sequence shown here is derived from an EMBL/GenBank/DDBJ whole genome shotgun (WGS) entry which is preliminary data.</text>
</comment>
<dbReference type="RefSeq" id="WP_400187741.1">
    <property type="nucleotide sequence ID" value="NZ_JBGORX010000003.1"/>
</dbReference>
<dbReference type="EMBL" id="JBGORX010000003">
    <property type="protein sequence ID" value="MFJ1268917.1"/>
    <property type="molecule type" value="Genomic_DNA"/>
</dbReference>
<sequence length="593" mass="66221">MGIFNDKKTRLVEQIGKYGTDTTESPLSKEGQIALCEGVGKYQKTHASKVAEYQKEHDIKPRADGLHEPNFFRQQLIEYIENHQLPGFTPGKPDTRGTDPESATIKMEALLGEEGVKLYKLALEEEMNSKEFRFAVAEASTTHYEGPKWAKERPVVIVAGPSGCGKSRAAEDAVKTANRFLPTNDEDMSGNNVISADGGVVREVSQMRKLLVQVALKQGYTGIEDLQSKSKSLEKVKHHVQKAAFASPDVGVVIPETFSKWHINPLCAARSLMKRVDALTNTKQIFARVEGADKDTFEGTVAFMGSRRAWKTKDFDQQLDFDLNISKDAICESKAYSGGFKFDAGKFGSKAAEKWFNKYSKDKLSMVITNDLILLKPDPSNPQGPWLSASKNDEGTRLISKSVYDKWLSLPEGAQKPAMLDYYKKHDKPIIITSAQIDFAIAQKQVDKRLAITEAKLEKELNKENPNPARIGQLIHRQALLKEIAQFDPRDLNNHEAVANLRSKIQEAIEDLKAAKTTSVLSISRSIKAFDKVLANVEKVGQELESHNPASETVQANCHNSRSLRCRLQSMRAEKEQEPELNHDDRKNIIAVK</sequence>
<keyword evidence="3" id="KW-1185">Reference proteome</keyword>
<evidence type="ECO:0008006" key="4">
    <source>
        <dbReference type="Google" id="ProtNLM"/>
    </source>
</evidence>
<dbReference type="Proteomes" id="UP001615550">
    <property type="component" value="Unassembled WGS sequence"/>
</dbReference>
<proteinExistence type="predicted"/>
<accession>A0ABW8D878</accession>
<feature type="region of interest" description="Disordered" evidence="1">
    <location>
        <begin position="573"/>
        <end position="593"/>
    </location>
</feature>
<name>A0ABW8D878_9GAMM</name>